<protein>
    <submittedName>
        <fullName evidence="2">Uncharacterized protein</fullName>
    </submittedName>
</protein>
<sequence length="100" mass="10381">MCVGRSAAHLRVRLTKLLFSRRGCPTGARLIAAFCYVPKGAGAGKASARQTTAYGTAPPKRSGVPNTRAPGRTQPPSCAQGNTHPSARSHAPHQAHPGLT</sequence>
<evidence type="ECO:0000313" key="2">
    <source>
        <dbReference type="EMBL" id="KAJ1083423.1"/>
    </source>
</evidence>
<name>A0AAV7KWX7_PLEWA</name>
<dbReference type="Proteomes" id="UP001066276">
    <property type="component" value="Chromosome 12"/>
</dbReference>
<feature type="region of interest" description="Disordered" evidence="1">
    <location>
        <begin position="42"/>
        <end position="100"/>
    </location>
</feature>
<reference evidence="2" key="1">
    <citation type="journal article" date="2022" name="bioRxiv">
        <title>Sequencing and chromosome-scale assembly of the giantPleurodeles waltlgenome.</title>
        <authorList>
            <person name="Brown T."/>
            <person name="Elewa A."/>
            <person name="Iarovenko S."/>
            <person name="Subramanian E."/>
            <person name="Araus A.J."/>
            <person name="Petzold A."/>
            <person name="Susuki M."/>
            <person name="Suzuki K.-i.T."/>
            <person name="Hayashi T."/>
            <person name="Toyoda A."/>
            <person name="Oliveira C."/>
            <person name="Osipova E."/>
            <person name="Leigh N.D."/>
            <person name="Simon A."/>
            <person name="Yun M.H."/>
        </authorList>
    </citation>
    <scope>NUCLEOTIDE SEQUENCE</scope>
    <source>
        <strain evidence="2">20211129_DDA</strain>
        <tissue evidence="2">Liver</tissue>
    </source>
</reference>
<comment type="caution">
    <text evidence="2">The sequence shown here is derived from an EMBL/GenBank/DDBJ whole genome shotgun (WGS) entry which is preliminary data.</text>
</comment>
<evidence type="ECO:0000313" key="3">
    <source>
        <dbReference type="Proteomes" id="UP001066276"/>
    </source>
</evidence>
<gene>
    <name evidence="2" type="ORF">NDU88_003582</name>
</gene>
<proteinExistence type="predicted"/>
<dbReference type="EMBL" id="JANPWB010000016">
    <property type="protein sequence ID" value="KAJ1083423.1"/>
    <property type="molecule type" value="Genomic_DNA"/>
</dbReference>
<feature type="compositionally biased region" description="Polar residues" evidence="1">
    <location>
        <begin position="74"/>
        <end position="86"/>
    </location>
</feature>
<accession>A0AAV7KWX7</accession>
<organism evidence="2 3">
    <name type="scientific">Pleurodeles waltl</name>
    <name type="common">Iberian ribbed newt</name>
    <dbReference type="NCBI Taxonomy" id="8319"/>
    <lineage>
        <taxon>Eukaryota</taxon>
        <taxon>Metazoa</taxon>
        <taxon>Chordata</taxon>
        <taxon>Craniata</taxon>
        <taxon>Vertebrata</taxon>
        <taxon>Euteleostomi</taxon>
        <taxon>Amphibia</taxon>
        <taxon>Batrachia</taxon>
        <taxon>Caudata</taxon>
        <taxon>Salamandroidea</taxon>
        <taxon>Salamandridae</taxon>
        <taxon>Pleurodelinae</taxon>
        <taxon>Pleurodeles</taxon>
    </lineage>
</organism>
<keyword evidence="3" id="KW-1185">Reference proteome</keyword>
<evidence type="ECO:0000256" key="1">
    <source>
        <dbReference type="SAM" id="MobiDB-lite"/>
    </source>
</evidence>
<dbReference type="AlphaFoldDB" id="A0AAV7KWX7"/>